<dbReference type="Proteomes" id="UP001239795">
    <property type="component" value="Unassembled WGS sequence"/>
</dbReference>
<evidence type="ECO:0000313" key="2">
    <source>
        <dbReference type="Proteomes" id="UP001239795"/>
    </source>
</evidence>
<proteinExistence type="predicted"/>
<protein>
    <submittedName>
        <fullName evidence="1">Uncharacterized protein</fullName>
    </submittedName>
</protein>
<evidence type="ECO:0000313" key="1">
    <source>
        <dbReference type="EMBL" id="KAK1452533.1"/>
    </source>
</evidence>
<keyword evidence="2" id="KW-1185">Reference proteome</keyword>
<accession>A0AAI9U9V6</accession>
<dbReference type="EMBL" id="MLGG01000039">
    <property type="protein sequence ID" value="KAK1452533.1"/>
    <property type="molecule type" value="Genomic_DNA"/>
</dbReference>
<organism evidence="1 2">
    <name type="scientific">Colletotrichum melonis</name>
    <dbReference type="NCBI Taxonomy" id="1209925"/>
    <lineage>
        <taxon>Eukaryota</taxon>
        <taxon>Fungi</taxon>
        <taxon>Dikarya</taxon>
        <taxon>Ascomycota</taxon>
        <taxon>Pezizomycotina</taxon>
        <taxon>Sordariomycetes</taxon>
        <taxon>Hypocreomycetidae</taxon>
        <taxon>Glomerellales</taxon>
        <taxon>Glomerellaceae</taxon>
        <taxon>Colletotrichum</taxon>
        <taxon>Colletotrichum acutatum species complex</taxon>
    </lineage>
</organism>
<name>A0AAI9U9V6_9PEZI</name>
<sequence>MNNALAMVNTEWPTQVQAKQLKCATSGSSLQGLSAELRALGSASIANDLDGAIAGYLTARLARDEVRTMTNAIIAASMFLKPAVRDLHVVRRSYPLVRTSAGRLYDRARDWFTLIRQTPMNSSIDFIVSFDTDHDMRRNYCDYICVTVFTDRSSWYPDKLSFYVSDLRSFTWSGKSIRNYRSWILHSLQKSVADAGPNRSNAGHQIAFNAEKSLNARITRRRYEEARCCGIAAVIETYTGRLDDTARLPKDLIRPFLGWLGQERNQWLNYENAVTNLSARPEVLHDTKDGLGEVHRLPYRYHQGKPLLYEDSCGVCEILPCFSCSP</sequence>
<dbReference type="AlphaFoldDB" id="A0AAI9U9V6"/>
<comment type="caution">
    <text evidence="1">The sequence shown here is derived from an EMBL/GenBank/DDBJ whole genome shotgun (WGS) entry which is preliminary data.</text>
</comment>
<gene>
    <name evidence="1" type="ORF">CMEL01_16744</name>
</gene>
<reference evidence="1 2" key="1">
    <citation type="submission" date="2016-10" db="EMBL/GenBank/DDBJ databases">
        <title>The genome sequence of Colletotrichum fioriniae PJ7.</title>
        <authorList>
            <person name="Baroncelli R."/>
        </authorList>
    </citation>
    <scope>NUCLEOTIDE SEQUENCE [LARGE SCALE GENOMIC DNA]</scope>
    <source>
        <strain evidence="1">Col 31</strain>
    </source>
</reference>